<dbReference type="SUPFAM" id="SSF51206">
    <property type="entry name" value="cAMP-binding domain-like"/>
    <property type="match status" value="1"/>
</dbReference>
<dbReference type="InterPro" id="IPR018490">
    <property type="entry name" value="cNMP-bd_dom_sf"/>
</dbReference>
<sequence>MNGMTEQLRDLLEKSRHSSSYPLAKGQQLFNCGDKTAHVYWLEQGLLCAYFVTAEGKEFCKEFYWQGDVIYGMRSLLGNEPLPYSVVALEPCNLLRLSVDVYRTMIDQDPQWADYHREQLEQHLLIKERKEAFLLLNTPEQRVFAFHRDYGFLLHRIKDYQIASYLAMTPISYSRIKKRLNLT</sequence>
<accession>A0ABX5WZM1</accession>
<dbReference type="EMBL" id="CP041614">
    <property type="protein sequence ID" value="QDO83647.1"/>
    <property type="molecule type" value="Genomic_DNA"/>
</dbReference>
<name>A0ABX5WZM1_9GAMM</name>
<evidence type="ECO:0000259" key="1">
    <source>
        <dbReference type="PROSITE" id="PS50042"/>
    </source>
</evidence>
<dbReference type="Gene3D" id="2.60.120.10">
    <property type="entry name" value="Jelly Rolls"/>
    <property type="match status" value="1"/>
</dbReference>
<dbReference type="PROSITE" id="PS50042">
    <property type="entry name" value="CNMP_BINDING_3"/>
    <property type="match status" value="1"/>
</dbReference>
<dbReference type="Proteomes" id="UP000315947">
    <property type="component" value="Chromosome"/>
</dbReference>
<feature type="domain" description="Cyclic nucleotide-binding" evidence="1">
    <location>
        <begin position="1"/>
        <end position="123"/>
    </location>
</feature>
<dbReference type="InterPro" id="IPR014710">
    <property type="entry name" value="RmlC-like_jellyroll"/>
</dbReference>
<proteinExistence type="predicted"/>
<protein>
    <submittedName>
        <fullName evidence="2">Crp/Fnr family transcriptional regulator</fullName>
    </submittedName>
</protein>
<evidence type="ECO:0000313" key="3">
    <source>
        <dbReference type="Proteomes" id="UP000315947"/>
    </source>
</evidence>
<gene>
    <name evidence="2" type="ORF">FM037_10905</name>
</gene>
<evidence type="ECO:0000313" key="2">
    <source>
        <dbReference type="EMBL" id="QDO83647.1"/>
    </source>
</evidence>
<organism evidence="2 3">
    <name type="scientific">Shewanella psychropiezotolerans</name>
    <dbReference type="NCBI Taxonomy" id="2593655"/>
    <lineage>
        <taxon>Bacteria</taxon>
        <taxon>Pseudomonadati</taxon>
        <taxon>Pseudomonadota</taxon>
        <taxon>Gammaproteobacteria</taxon>
        <taxon>Alteromonadales</taxon>
        <taxon>Shewanellaceae</taxon>
        <taxon>Shewanella</taxon>
    </lineage>
</organism>
<reference evidence="2 3" key="1">
    <citation type="submission" date="2019-07" db="EMBL/GenBank/DDBJ databases">
        <title>Shewanella sp. YLB-06 whole genomic sequence.</title>
        <authorList>
            <person name="Yu L."/>
        </authorList>
    </citation>
    <scope>NUCLEOTIDE SEQUENCE [LARGE SCALE GENOMIC DNA]</scope>
    <source>
        <strain evidence="2 3">YLB-06</strain>
    </source>
</reference>
<dbReference type="Pfam" id="PF00027">
    <property type="entry name" value="cNMP_binding"/>
    <property type="match status" value="1"/>
</dbReference>
<dbReference type="InterPro" id="IPR000595">
    <property type="entry name" value="cNMP-bd_dom"/>
</dbReference>
<dbReference type="CDD" id="cd00038">
    <property type="entry name" value="CAP_ED"/>
    <property type="match status" value="1"/>
</dbReference>
<keyword evidence="3" id="KW-1185">Reference proteome</keyword>